<evidence type="ECO:0000313" key="4">
    <source>
        <dbReference type="Proteomes" id="UP000182470"/>
    </source>
</evidence>
<evidence type="ECO:0000313" key="5">
    <source>
        <dbReference type="Proteomes" id="UP000748067"/>
    </source>
</evidence>
<feature type="transmembrane region" description="Helical" evidence="1">
    <location>
        <begin position="206"/>
        <end position="231"/>
    </location>
</feature>
<accession>A0A1G9WB17</accession>
<keyword evidence="1" id="KW-0472">Membrane</keyword>
<evidence type="ECO:0000313" key="2">
    <source>
        <dbReference type="EMBL" id="KAF2409314.1"/>
    </source>
</evidence>
<dbReference type="EMBL" id="LT629704">
    <property type="protein sequence ID" value="SDM81692.1"/>
    <property type="molecule type" value="Genomic_DNA"/>
</dbReference>
<keyword evidence="5" id="KW-1185">Reference proteome</keyword>
<dbReference type="OrthoDB" id="7022049at2"/>
<dbReference type="Proteomes" id="UP000182470">
    <property type="component" value="Chromosome I"/>
</dbReference>
<feature type="transmembrane region" description="Helical" evidence="1">
    <location>
        <begin position="237"/>
        <end position="262"/>
    </location>
</feature>
<keyword evidence="1" id="KW-1133">Transmembrane helix</keyword>
<sequence>MPVTHRFLGFYLLIGLLQGIVFYSFNTLHALGQPLSFVILTLALVGGTTLQLLADKARHWRALLPALVFTLCVGAMTLWISYRIEPAGGGGVNIVAWLFSLLPLSYISASFLSAWPVTQGQRWRYEDLFHQAWNGVFIVLGALILVGLCGLLGMLWSRLFLMLGIEFFERYLWSDGFLSISLPLVFALGMYMGIRNEKVIGQMRSMLFGVCRWVLPMIALISVLFTLTLPFTGLKQIWATGYSTPILLVLAGAQLFLLNGVFQAGDQPRPYPKWLTHFIELSLLCLPIFAGLAFYSSWLRVEQYALSPQRFIALTLALVCGVYGLAAVWAVALRSPVWLGNLRTTNPPLALLSCVMLVLINTPVLDPVRLSVDDQVRRLLDGRTKPEAFDADNLRFGLGKAGEQAYAKLQVDVDQGRVLNPEARRALRERMDDTALSYSERYANERARRPKPELEWIGPTPKGCEQFVDISLTPDSICEFGCVLWAVDLDQDGQSEVLVVPHARVHHESKPPRIYALDGKGEWDDRGPLLWTQWPGGYVDTETLIHDIREGKVSLVTPRYRQLQSSDMLLTPVIREP</sequence>
<feature type="transmembrane region" description="Helical" evidence="1">
    <location>
        <begin position="176"/>
        <end position="194"/>
    </location>
</feature>
<dbReference type="RefSeq" id="WP_083356276.1">
    <property type="nucleotide sequence ID" value="NZ_JXDI01000001.1"/>
</dbReference>
<feature type="transmembrane region" description="Helical" evidence="1">
    <location>
        <begin position="311"/>
        <end position="333"/>
    </location>
</feature>
<name>A0A1G9WB17_9PSED</name>
<gene>
    <name evidence="2" type="ORF">PSAN_17190</name>
    <name evidence="3" type="ORF">SAMN04490179_1070</name>
</gene>
<feature type="transmembrane region" description="Helical" evidence="1">
    <location>
        <begin position="274"/>
        <end position="299"/>
    </location>
</feature>
<evidence type="ECO:0000313" key="3">
    <source>
        <dbReference type="EMBL" id="SDM81692.1"/>
    </source>
</evidence>
<evidence type="ECO:0000256" key="1">
    <source>
        <dbReference type="SAM" id="Phobius"/>
    </source>
</evidence>
<proteinExistence type="predicted"/>
<dbReference type="Pfam" id="PF13687">
    <property type="entry name" value="DUF4153"/>
    <property type="match status" value="1"/>
</dbReference>
<feature type="transmembrane region" description="Helical" evidence="1">
    <location>
        <begin position="62"/>
        <end position="82"/>
    </location>
</feature>
<feature type="transmembrane region" description="Helical" evidence="1">
    <location>
        <begin position="31"/>
        <end position="50"/>
    </location>
</feature>
<dbReference type="EMBL" id="JXDI01000001">
    <property type="protein sequence ID" value="KAF2409314.1"/>
    <property type="molecule type" value="Genomic_DNA"/>
</dbReference>
<feature type="transmembrane region" description="Helical" evidence="1">
    <location>
        <begin position="94"/>
        <end position="115"/>
    </location>
</feature>
<organism evidence="3 4">
    <name type="scientific">Pseudomonas antarctica</name>
    <dbReference type="NCBI Taxonomy" id="219572"/>
    <lineage>
        <taxon>Bacteria</taxon>
        <taxon>Pseudomonadati</taxon>
        <taxon>Pseudomonadota</taxon>
        <taxon>Gammaproteobacteria</taxon>
        <taxon>Pseudomonadales</taxon>
        <taxon>Pseudomonadaceae</taxon>
        <taxon>Pseudomonas</taxon>
    </lineage>
</organism>
<keyword evidence="1" id="KW-0812">Transmembrane</keyword>
<reference evidence="3 4" key="2">
    <citation type="submission" date="2016-10" db="EMBL/GenBank/DDBJ databases">
        <authorList>
            <person name="de Groot N.N."/>
        </authorList>
    </citation>
    <scope>NUCLEOTIDE SEQUENCE [LARGE SCALE GENOMIC DNA]</scope>
    <source>
        <strain evidence="3 4">BS2772</strain>
    </source>
</reference>
<protein>
    <recommendedName>
        <fullName evidence="6">DUF4153 domain-containing protein</fullName>
    </recommendedName>
</protein>
<feature type="transmembrane region" description="Helical" evidence="1">
    <location>
        <begin position="7"/>
        <end position="25"/>
    </location>
</feature>
<evidence type="ECO:0008006" key="6">
    <source>
        <dbReference type="Google" id="ProtNLM"/>
    </source>
</evidence>
<dbReference type="Proteomes" id="UP000748067">
    <property type="component" value="Unassembled WGS sequence"/>
</dbReference>
<dbReference type="InterPro" id="IPR025291">
    <property type="entry name" value="DUF4153"/>
</dbReference>
<reference evidence="2 5" key="1">
    <citation type="submission" date="2015-01" db="EMBL/GenBank/DDBJ databases">
        <title>Genome Sequence of Pseudomonas antarctica CMS 35.</title>
        <authorList>
            <person name="Voget S."/>
            <person name="Chow J."/>
            <person name="Daniel R."/>
            <person name="Streit W."/>
        </authorList>
    </citation>
    <scope>NUCLEOTIDE SEQUENCE [LARGE SCALE GENOMIC DNA]</scope>
    <source>
        <strain evidence="2 5">CMS 35</strain>
    </source>
</reference>
<feature type="transmembrane region" description="Helical" evidence="1">
    <location>
        <begin position="136"/>
        <end position="156"/>
    </location>
</feature>
<dbReference type="AlphaFoldDB" id="A0A1G9WB17"/>